<dbReference type="EMBL" id="LAZR01039794">
    <property type="protein sequence ID" value="KKL16116.1"/>
    <property type="molecule type" value="Genomic_DNA"/>
</dbReference>
<proteinExistence type="predicted"/>
<sequence>MKKYPTKEDIEKHTKQLLQDLRTHILGYDKKADFVSNGLRCIFVDLVLEADNLNLDIKNAHYETFIKRLSKTKTGFPIKEQKNARRKRLK</sequence>
<reference evidence="1" key="1">
    <citation type="journal article" date="2015" name="Nature">
        <title>Complex archaea that bridge the gap between prokaryotes and eukaryotes.</title>
        <authorList>
            <person name="Spang A."/>
            <person name="Saw J.H."/>
            <person name="Jorgensen S.L."/>
            <person name="Zaremba-Niedzwiedzka K."/>
            <person name="Martijn J."/>
            <person name="Lind A.E."/>
            <person name="van Eijk R."/>
            <person name="Schleper C."/>
            <person name="Guy L."/>
            <person name="Ettema T.J."/>
        </authorList>
    </citation>
    <scope>NUCLEOTIDE SEQUENCE</scope>
</reference>
<name>A0A0F9DEB5_9ZZZZ</name>
<protein>
    <submittedName>
        <fullName evidence="1">Uncharacterized protein</fullName>
    </submittedName>
</protein>
<organism evidence="1">
    <name type="scientific">marine sediment metagenome</name>
    <dbReference type="NCBI Taxonomy" id="412755"/>
    <lineage>
        <taxon>unclassified sequences</taxon>
        <taxon>metagenomes</taxon>
        <taxon>ecological metagenomes</taxon>
    </lineage>
</organism>
<evidence type="ECO:0000313" key="1">
    <source>
        <dbReference type="EMBL" id="KKL16116.1"/>
    </source>
</evidence>
<accession>A0A0F9DEB5</accession>
<gene>
    <name evidence="1" type="ORF">LCGC14_2498820</name>
</gene>
<comment type="caution">
    <text evidence="1">The sequence shown here is derived from an EMBL/GenBank/DDBJ whole genome shotgun (WGS) entry which is preliminary data.</text>
</comment>
<dbReference type="AlphaFoldDB" id="A0A0F9DEB5"/>